<dbReference type="AlphaFoldDB" id="A0A448XBB8"/>
<sequence>MRVFPVSVDPKGKTLIAGFSDGLIRLILFSENPESDPTRKAKQPALLALAQAIKPHSKPISSMAYDEQGELFATAVGWHPKPPIFPLFTSLEASDQNPGTGTVSAFC</sequence>
<name>A0A448XBB8_9PLAT</name>
<comment type="caution">
    <text evidence="1">The sequence shown here is derived from an EMBL/GenBank/DDBJ whole genome shotgun (WGS) entry which is preliminary data.</text>
</comment>
<evidence type="ECO:0008006" key="3">
    <source>
        <dbReference type="Google" id="ProtNLM"/>
    </source>
</evidence>
<dbReference type="OrthoDB" id="1935234at2759"/>
<evidence type="ECO:0000313" key="2">
    <source>
        <dbReference type="Proteomes" id="UP000784294"/>
    </source>
</evidence>
<accession>A0A448XBB8</accession>
<dbReference type="SUPFAM" id="SSF50978">
    <property type="entry name" value="WD40 repeat-like"/>
    <property type="match status" value="1"/>
</dbReference>
<dbReference type="InterPro" id="IPR015943">
    <property type="entry name" value="WD40/YVTN_repeat-like_dom_sf"/>
</dbReference>
<dbReference type="EMBL" id="CAAALY010244825">
    <property type="protein sequence ID" value="VEL32891.1"/>
    <property type="molecule type" value="Genomic_DNA"/>
</dbReference>
<proteinExistence type="predicted"/>
<protein>
    <recommendedName>
        <fullName evidence="3">Anaphase-promoting complex subunit 4 WD40 domain-containing protein</fullName>
    </recommendedName>
</protein>
<keyword evidence="2" id="KW-1185">Reference proteome</keyword>
<dbReference type="InterPro" id="IPR036322">
    <property type="entry name" value="WD40_repeat_dom_sf"/>
</dbReference>
<dbReference type="Gene3D" id="2.130.10.10">
    <property type="entry name" value="YVTN repeat-like/Quinoprotein amine dehydrogenase"/>
    <property type="match status" value="1"/>
</dbReference>
<evidence type="ECO:0000313" key="1">
    <source>
        <dbReference type="EMBL" id="VEL32891.1"/>
    </source>
</evidence>
<organism evidence="1 2">
    <name type="scientific">Protopolystoma xenopodis</name>
    <dbReference type="NCBI Taxonomy" id="117903"/>
    <lineage>
        <taxon>Eukaryota</taxon>
        <taxon>Metazoa</taxon>
        <taxon>Spiralia</taxon>
        <taxon>Lophotrochozoa</taxon>
        <taxon>Platyhelminthes</taxon>
        <taxon>Monogenea</taxon>
        <taxon>Polyopisthocotylea</taxon>
        <taxon>Polystomatidea</taxon>
        <taxon>Polystomatidae</taxon>
        <taxon>Protopolystoma</taxon>
    </lineage>
</organism>
<dbReference type="Proteomes" id="UP000784294">
    <property type="component" value="Unassembled WGS sequence"/>
</dbReference>
<gene>
    <name evidence="1" type="ORF">PXEA_LOCUS26331</name>
</gene>
<reference evidence="1" key="1">
    <citation type="submission" date="2018-11" db="EMBL/GenBank/DDBJ databases">
        <authorList>
            <consortium name="Pathogen Informatics"/>
        </authorList>
    </citation>
    <scope>NUCLEOTIDE SEQUENCE</scope>
</reference>